<accession>A0A2Z2NX20</accession>
<dbReference type="InterPro" id="IPR016032">
    <property type="entry name" value="Sig_transdc_resp-reg_C-effctor"/>
</dbReference>
<dbReference type="PROSITE" id="PS51755">
    <property type="entry name" value="OMPR_PHOB"/>
    <property type="match status" value="1"/>
</dbReference>
<dbReference type="InterPro" id="IPR011990">
    <property type="entry name" value="TPR-like_helical_dom_sf"/>
</dbReference>
<dbReference type="KEGG" id="gai:IMCC3135_28655"/>
<dbReference type="SMART" id="SM00862">
    <property type="entry name" value="Trans_reg_C"/>
    <property type="match status" value="1"/>
</dbReference>
<dbReference type="GO" id="GO:0003677">
    <property type="term" value="F:DNA binding"/>
    <property type="evidence" value="ECO:0007669"/>
    <property type="project" value="UniProtKB-UniRule"/>
</dbReference>
<dbReference type="GO" id="GO:0006355">
    <property type="term" value="P:regulation of DNA-templated transcription"/>
    <property type="evidence" value="ECO:0007669"/>
    <property type="project" value="InterPro"/>
</dbReference>
<dbReference type="CDD" id="cd00383">
    <property type="entry name" value="trans_reg_C"/>
    <property type="match status" value="1"/>
</dbReference>
<dbReference type="RefSeq" id="WP_205737763.1">
    <property type="nucleotide sequence ID" value="NZ_CP018632.1"/>
</dbReference>
<reference evidence="4 5" key="1">
    <citation type="submission" date="2016-12" db="EMBL/GenBank/DDBJ databases">
        <authorList>
            <person name="Song W.-J."/>
            <person name="Kurnit D.M."/>
        </authorList>
    </citation>
    <scope>NUCLEOTIDE SEQUENCE [LARGE SCALE GENOMIC DNA]</scope>
    <source>
        <strain evidence="4 5">IMCC3135</strain>
    </source>
</reference>
<dbReference type="SUPFAM" id="SSF46894">
    <property type="entry name" value="C-terminal effector domain of the bipartite response regulators"/>
    <property type="match status" value="1"/>
</dbReference>
<keyword evidence="5" id="KW-1185">Reference proteome</keyword>
<dbReference type="InterPro" id="IPR036388">
    <property type="entry name" value="WH-like_DNA-bd_sf"/>
</dbReference>
<evidence type="ECO:0000256" key="2">
    <source>
        <dbReference type="PROSITE-ProRule" id="PRU01091"/>
    </source>
</evidence>
<feature type="DNA-binding region" description="OmpR/PhoB-type" evidence="2">
    <location>
        <begin position="3"/>
        <end position="100"/>
    </location>
</feature>
<sequence>MNASTTSIGQYTLNRRLGCLEDGRGNAQHLRPKSYRVLELLIERRGTLVSKDDLAAGAWNDLTVTDESLSQCISDIRRVLGKEDAKLLRTVPRRGYVLKAQETHADSPESSAWGIRVGTVVLSMAAAALAILFLSGSPEHEATGAAIEDSVASVGVRLPTSGSQDWRERDANDELRAKLNEILASDPQDADAWAELGQTYWLEVKYSAWGGGRRELGQSLGALERSLILGGGAVAYRVLAEVRLDAPFKDARSLVDALAAAQAAVLLAPTDPDGLAILADALLANGYAEEAVPLIEQAIAAVAAPPDRYREIAGLIYLVEGEPAKAVEEFGRLHGAGTFSGMRDYKGWFLAASLAHAGRIEEASAVIRQAQISRPERTLDGVAVSLDSLDGQKILELVLEGLRLAGMPG</sequence>
<dbReference type="InterPro" id="IPR001867">
    <property type="entry name" value="OmpR/PhoB-type_DNA-bd"/>
</dbReference>
<dbReference type="AlphaFoldDB" id="A0A2Z2NX20"/>
<evidence type="ECO:0000259" key="3">
    <source>
        <dbReference type="PROSITE" id="PS51755"/>
    </source>
</evidence>
<name>A0A2Z2NX20_9GAMM</name>
<protein>
    <submittedName>
        <fullName evidence="4">Transcriptional regulator HilA</fullName>
    </submittedName>
</protein>
<evidence type="ECO:0000313" key="4">
    <source>
        <dbReference type="EMBL" id="ASJ75783.1"/>
    </source>
</evidence>
<keyword evidence="1 2" id="KW-0238">DNA-binding</keyword>
<dbReference type="Pfam" id="PF00486">
    <property type="entry name" value="Trans_reg_C"/>
    <property type="match status" value="1"/>
</dbReference>
<dbReference type="SUPFAM" id="SSF48452">
    <property type="entry name" value="TPR-like"/>
    <property type="match status" value="1"/>
</dbReference>
<feature type="domain" description="OmpR/PhoB-type" evidence="3">
    <location>
        <begin position="3"/>
        <end position="100"/>
    </location>
</feature>
<dbReference type="Gene3D" id="1.10.10.10">
    <property type="entry name" value="Winged helix-like DNA-binding domain superfamily/Winged helix DNA-binding domain"/>
    <property type="match status" value="1"/>
</dbReference>
<organism evidence="4 5">
    <name type="scientific">Granulosicoccus antarcticus IMCC3135</name>
    <dbReference type="NCBI Taxonomy" id="1192854"/>
    <lineage>
        <taxon>Bacteria</taxon>
        <taxon>Pseudomonadati</taxon>
        <taxon>Pseudomonadota</taxon>
        <taxon>Gammaproteobacteria</taxon>
        <taxon>Chromatiales</taxon>
        <taxon>Granulosicoccaceae</taxon>
        <taxon>Granulosicoccus</taxon>
    </lineage>
</organism>
<dbReference type="Gene3D" id="1.25.40.10">
    <property type="entry name" value="Tetratricopeptide repeat domain"/>
    <property type="match status" value="1"/>
</dbReference>
<evidence type="ECO:0000313" key="5">
    <source>
        <dbReference type="Proteomes" id="UP000250079"/>
    </source>
</evidence>
<dbReference type="Proteomes" id="UP000250079">
    <property type="component" value="Chromosome"/>
</dbReference>
<proteinExistence type="predicted"/>
<dbReference type="EMBL" id="CP018632">
    <property type="protein sequence ID" value="ASJ75783.1"/>
    <property type="molecule type" value="Genomic_DNA"/>
</dbReference>
<dbReference type="GO" id="GO:0000160">
    <property type="term" value="P:phosphorelay signal transduction system"/>
    <property type="evidence" value="ECO:0007669"/>
    <property type="project" value="InterPro"/>
</dbReference>
<gene>
    <name evidence="4" type="primary">hilA</name>
    <name evidence="4" type="ORF">IMCC3135_28655</name>
</gene>
<evidence type="ECO:0000256" key="1">
    <source>
        <dbReference type="ARBA" id="ARBA00023125"/>
    </source>
</evidence>